<evidence type="ECO:0000313" key="6">
    <source>
        <dbReference type="Proteomes" id="UP000650081"/>
    </source>
</evidence>
<reference evidence="2" key="1">
    <citation type="submission" date="2020-08" db="EMBL/GenBank/DDBJ databases">
        <title>Lewinella bacteria from marine environments.</title>
        <authorList>
            <person name="Zhong Y."/>
        </authorList>
    </citation>
    <scope>NUCLEOTIDE SEQUENCE</scope>
    <source>
        <strain evidence="2">KCTC 42187</strain>
    </source>
</reference>
<comment type="caution">
    <text evidence="2">The sequence shown here is derived from an EMBL/GenBank/DDBJ whole genome shotgun (WGS) entry which is preliminary data.</text>
</comment>
<sequence>MDYYYSGSDGKPKWGMEASGLAAVDLQNKAALHLDMVQTVDRHESETLLEYYGSTIIARKDRLQSISKYIAVDAYFSRQPFVDQMVMNGFDVITRLRKDAKIRYLYRGPREKRRGKPRQFDGYVAVRNLREDVFTPCAIDEDRKWIAYEAIVNVEALKCQVVLVVVHDLDSEGQVNGHRLYMSTDTNLNGGEVLHAYQCRFQQEFLFRDAKQELGLEHCQAYSWQKNDFHFNVAMTVGSLAKAAYHLQVPGQPVRAFSIADVKQRHMNEFQAQRILSLCRLDLDEDLIRNLQQHFSNFGLRNFQRA</sequence>
<dbReference type="SUPFAM" id="SSF53098">
    <property type="entry name" value="Ribonuclease H-like"/>
    <property type="match status" value="1"/>
</dbReference>
<evidence type="ECO:0000313" key="4">
    <source>
        <dbReference type="EMBL" id="MBC6996240.1"/>
    </source>
</evidence>
<feature type="domain" description="Transposase IS4-like" evidence="1">
    <location>
        <begin position="21"/>
        <end position="231"/>
    </location>
</feature>
<proteinExistence type="predicted"/>
<evidence type="ECO:0000313" key="3">
    <source>
        <dbReference type="EMBL" id="MBC6994893.1"/>
    </source>
</evidence>
<organism evidence="2 6">
    <name type="scientific">Neolewinella lacunae</name>
    <dbReference type="NCBI Taxonomy" id="1517758"/>
    <lineage>
        <taxon>Bacteria</taxon>
        <taxon>Pseudomonadati</taxon>
        <taxon>Bacteroidota</taxon>
        <taxon>Saprospiria</taxon>
        <taxon>Saprospirales</taxon>
        <taxon>Lewinellaceae</taxon>
        <taxon>Neolewinella</taxon>
    </lineage>
</organism>
<evidence type="ECO:0000313" key="5">
    <source>
        <dbReference type="EMBL" id="MBC6996472.1"/>
    </source>
</evidence>
<name>A0A923PK59_9BACT</name>
<dbReference type="EMBL" id="JACSIT010000107">
    <property type="protein sequence ID" value="MBC6994893.1"/>
    <property type="molecule type" value="Genomic_DNA"/>
</dbReference>
<dbReference type="Proteomes" id="UP000650081">
    <property type="component" value="Unassembled WGS sequence"/>
</dbReference>
<dbReference type="InterPro" id="IPR002559">
    <property type="entry name" value="Transposase_11"/>
</dbReference>
<dbReference type="GO" id="GO:0003677">
    <property type="term" value="F:DNA binding"/>
    <property type="evidence" value="ECO:0007669"/>
    <property type="project" value="InterPro"/>
</dbReference>
<evidence type="ECO:0000313" key="2">
    <source>
        <dbReference type="EMBL" id="MBC6994844.1"/>
    </source>
</evidence>
<accession>A0A923PK59</accession>
<evidence type="ECO:0000259" key="1">
    <source>
        <dbReference type="Pfam" id="PF01609"/>
    </source>
</evidence>
<dbReference type="EMBL" id="JACSIT010000152">
    <property type="protein sequence ID" value="MBC6996472.1"/>
    <property type="molecule type" value="Genomic_DNA"/>
</dbReference>
<protein>
    <submittedName>
        <fullName evidence="2">Transposase</fullName>
    </submittedName>
</protein>
<keyword evidence="6" id="KW-1185">Reference proteome</keyword>
<dbReference type="EMBL" id="JACSIT010000106">
    <property type="protein sequence ID" value="MBC6994844.1"/>
    <property type="molecule type" value="Genomic_DNA"/>
</dbReference>
<dbReference type="GO" id="GO:0004803">
    <property type="term" value="F:transposase activity"/>
    <property type="evidence" value="ECO:0007669"/>
    <property type="project" value="InterPro"/>
</dbReference>
<dbReference type="Pfam" id="PF01609">
    <property type="entry name" value="DDE_Tnp_1"/>
    <property type="match status" value="1"/>
</dbReference>
<dbReference type="InterPro" id="IPR012337">
    <property type="entry name" value="RNaseH-like_sf"/>
</dbReference>
<dbReference type="GO" id="GO:0006313">
    <property type="term" value="P:DNA transposition"/>
    <property type="evidence" value="ECO:0007669"/>
    <property type="project" value="InterPro"/>
</dbReference>
<dbReference type="AlphaFoldDB" id="A0A923PK59"/>
<gene>
    <name evidence="2" type="ORF">H9S92_11765</name>
    <name evidence="3" type="ORF">H9S92_12010</name>
    <name evidence="4" type="ORF">H9S92_18865</name>
    <name evidence="5" type="ORF">H9S92_20035</name>
</gene>
<dbReference type="EMBL" id="JACSIT010000151">
    <property type="protein sequence ID" value="MBC6996240.1"/>
    <property type="molecule type" value="Genomic_DNA"/>
</dbReference>